<dbReference type="InterPro" id="IPR017331">
    <property type="entry name" value="Peptidoglycan_recognition"/>
</dbReference>
<keyword evidence="5" id="KW-1015">Disulfide bond</keyword>
<dbReference type="Gene3D" id="3.40.80.10">
    <property type="entry name" value="Peptidoglycan recognition protein-like"/>
    <property type="match status" value="1"/>
</dbReference>
<dbReference type="InterPro" id="IPR036505">
    <property type="entry name" value="Amidase/PGRP_sf"/>
</dbReference>
<gene>
    <name evidence="9" type="ORF">L9F63_009931</name>
</gene>
<organism evidence="9 10">
    <name type="scientific">Diploptera punctata</name>
    <name type="common">Pacific beetle cockroach</name>
    <dbReference type="NCBI Taxonomy" id="6984"/>
    <lineage>
        <taxon>Eukaryota</taxon>
        <taxon>Metazoa</taxon>
        <taxon>Ecdysozoa</taxon>
        <taxon>Arthropoda</taxon>
        <taxon>Hexapoda</taxon>
        <taxon>Insecta</taxon>
        <taxon>Pterygota</taxon>
        <taxon>Neoptera</taxon>
        <taxon>Polyneoptera</taxon>
        <taxon>Dictyoptera</taxon>
        <taxon>Blattodea</taxon>
        <taxon>Blaberoidea</taxon>
        <taxon>Blaberidae</taxon>
        <taxon>Diplopterinae</taxon>
        <taxon>Diploptera</taxon>
    </lineage>
</organism>
<dbReference type="PIRSF" id="PIRSF037945">
    <property type="entry name" value="PGRPs"/>
    <property type="match status" value="1"/>
</dbReference>
<dbReference type="EMBL" id="JASPKZ010000793">
    <property type="protein sequence ID" value="KAJ9599614.1"/>
    <property type="molecule type" value="Genomic_DNA"/>
</dbReference>
<evidence type="ECO:0000256" key="3">
    <source>
        <dbReference type="ARBA" id="ARBA00022729"/>
    </source>
</evidence>
<dbReference type="Pfam" id="PF01510">
    <property type="entry name" value="Amidase_2"/>
    <property type="match status" value="1"/>
</dbReference>
<keyword evidence="4" id="KW-0391">Immunity</keyword>
<dbReference type="PANTHER" id="PTHR11022">
    <property type="entry name" value="PEPTIDOGLYCAN RECOGNITION PROTEIN"/>
    <property type="match status" value="1"/>
</dbReference>
<evidence type="ECO:0000256" key="4">
    <source>
        <dbReference type="ARBA" id="ARBA00022859"/>
    </source>
</evidence>
<dbReference type="SUPFAM" id="SSF55846">
    <property type="entry name" value="N-acetylmuramoyl-L-alanine amidase-like"/>
    <property type="match status" value="1"/>
</dbReference>
<feature type="non-terminal residue" evidence="9">
    <location>
        <position position="193"/>
    </location>
</feature>
<dbReference type="GO" id="GO:0042834">
    <property type="term" value="F:peptidoglycan binding"/>
    <property type="evidence" value="ECO:0007669"/>
    <property type="project" value="InterPro"/>
</dbReference>
<evidence type="ECO:0000259" key="7">
    <source>
        <dbReference type="SMART" id="SM00644"/>
    </source>
</evidence>
<feature type="domain" description="Peptidoglycan recognition protein family" evidence="8">
    <location>
        <begin position="14"/>
        <end position="158"/>
    </location>
</feature>
<dbReference type="SMART" id="SM00644">
    <property type="entry name" value="Ami_2"/>
    <property type="match status" value="1"/>
</dbReference>
<comment type="similarity">
    <text evidence="1">Belongs to the N-acetylmuramoyl-L-alanine amidase 2 family.</text>
</comment>
<accession>A0AAD8AID4</accession>
<feature type="domain" description="N-acetylmuramoyl-L-alanine amidase" evidence="7">
    <location>
        <begin position="28"/>
        <end position="164"/>
    </location>
</feature>
<protein>
    <recommendedName>
        <fullName evidence="11">Peptidoglycan-recognition protein</fullName>
    </recommendedName>
</protein>
<evidence type="ECO:0000259" key="8">
    <source>
        <dbReference type="SMART" id="SM00701"/>
    </source>
</evidence>
<dbReference type="GO" id="GO:0008745">
    <property type="term" value="F:N-acetylmuramoyl-L-alanine amidase activity"/>
    <property type="evidence" value="ECO:0007669"/>
    <property type="project" value="InterPro"/>
</dbReference>
<keyword evidence="3" id="KW-0732">Signal</keyword>
<keyword evidence="2" id="KW-0399">Innate immunity</keyword>
<evidence type="ECO:0008006" key="11">
    <source>
        <dbReference type="Google" id="ProtNLM"/>
    </source>
</evidence>
<dbReference type="CDD" id="cd06583">
    <property type="entry name" value="PGRP"/>
    <property type="match status" value="1"/>
</dbReference>
<dbReference type="GO" id="GO:0008270">
    <property type="term" value="F:zinc ion binding"/>
    <property type="evidence" value="ECO:0007669"/>
    <property type="project" value="InterPro"/>
</dbReference>
<sequence>AKCATLLGIGDEYPEIVTREEWCAKPPKEVEKLQSLPVPFVVIHHTYKPPACNTTEDCDKAMREMQRLHQDDRKWWDIGYNFCVGGTGKVYEGRGWDVQGAHAPRYNNRSCGICFIGDYTETIPTEEMIHAAKGLINLGVKRGSIAENYKLIGHRQVRDTLCPGDAFFKEIKTWNHWDPLIDVAPNTNKSTTT</sequence>
<name>A0AAD8AID4_DIPPU</name>
<evidence type="ECO:0000313" key="10">
    <source>
        <dbReference type="Proteomes" id="UP001233999"/>
    </source>
</evidence>
<dbReference type="InterPro" id="IPR006619">
    <property type="entry name" value="PGRP_domain_met/bac"/>
</dbReference>
<evidence type="ECO:0000256" key="1">
    <source>
        <dbReference type="ARBA" id="ARBA00007553"/>
    </source>
</evidence>
<dbReference type="InterPro" id="IPR015510">
    <property type="entry name" value="PGRP"/>
</dbReference>
<evidence type="ECO:0000256" key="6">
    <source>
        <dbReference type="PIRSR" id="PIRSR037945-1"/>
    </source>
</evidence>
<dbReference type="InterPro" id="IPR002502">
    <property type="entry name" value="Amidase_domain"/>
</dbReference>
<dbReference type="GO" id="GO:0045087">
    <property type="term" value="P:innate immune response"/>
    <property type="evidence" value="ECO:0007669"/>
    <property type="project" value="UniProtKB-KW"/>
</dbReference>
<dbReference type="FunFam" id="3.40.80.10:FF:000001">
    <property type="entry name" value="Peptidoglycan recognition protein 1"/>
    <property type="match status" value="1"/>
</dbReference>
<dbReference type="GO" id="GO:0009253">
    <property type="term" value="P:peptidoglycan catabolic process"/>
    <property type="evidence" value="ECO:0007669"/>
    <property type="project" value="InterPro"/>
</dbReference>
<comment type="caution">
    <text evidence="9">The sequence shown here is derived from an EMBL/GenBank/DDBJ whole genome shotgun (WGS) entry which is preliminary data.</text>
</comment>
<evidence type="ECO:0000313" key="9">
    <source>
        <dbReference type="EMBL" id="KAJ9599614.1"/>
    </source>
</evidence>
<dbReference type="SMART" id="SM00701">
    <property type="entry name" value="PGRP"/>
    <property type="match status" value="1"/>
</dbReference>
<evidence type="ECO:0000256" key="5">
    <source>
        <dbReference type="ARBA" id="ARBA00023157"/>
    </source>
</evidence>
<dbReference type="AlphaFoldDB" id="A0AAD8AID4"/>
<keyword evidence="10" id="KW-1185">Reference proteome</keyword>
<evidence type="ECO:0000256" key="2">
    <source>
        <dbReference type="ARBA" id="ARBA00022588"/>
    </source>
</evidence>
<dbReference type="PANTHER" id="PTHR11022:SF77">
    <property type="entry name" value="PEPTIDOGLYCAN-RECOGNITION PROTEIN LB"/>
    <property type="match status" value="1"/>
</dbReference>
<reference evidence="9" key="2">
    <citation type="submission" date="2023-05" db="EMBL/GenBank/DDBJ databases">
        <authorList>
            <person name="Fouks B."/>
        </authorList>
    </citation>
    <scope>NUCLEOTIDE SEQUENCE</scope>
    <source>
        <strain evidence="9">Stay&amp;Tobe</strain>
        <tissue evidence="9">Testes</tissue>
    </source>
</reference>
<reference evidence="9" key="1">
    <citation type="journal article" date="2023" name="IScience">
        <title>Live-bearing cockroach genome reveals convergent evolutionary mechanisms linked to viviparity in insects and beyond.</title>
        <authorList>
            <person name="Fouks B."/>
            <person name="Harrison M.C."/>
            <person name="Mikhailova A.A."/>
            <person name="Marchal E."/>
            <person name="English S."/>
            <person name="Carruthers M."/>
            <person name="Jennings E.C."/>
            <person name="Chiamaka E.L."/>
            <person name="Frigard R.A."/>
            <person name="Pippel M."/>
            <person name="Attardo G.M."/>
            <person name="Benoit J.B."/>
            <person name="Bornberg-Bauer E."/>
            <person name="Tobe S.S."/>
        </authorList>
    </citation>
    <scope>NUCLEOTIDE SEQUENCE</scope>
    <source>
        <strain evidence="9">Stay&amp;Tobe</strain>
    </source>
</reference>
<proteinExistence type="inferred from homology"/>
<feature type="disulfide bond" evidence="6">
    <location>
        <begin position="52"/>
        <end position="58"/>
    </location>
</feature>
<dbReference type="Proteomes" id="UP001233999">
    <property type="component" value="Unassembled WGS sequence"/>
</dbReference>